<dbReference type="RefSeq" id="WP_135030528.1">
    <property type="nucleotide sequence ID" value="NZ_BMLA01000004.1"/>
</dbReference>
<dbReference type="Proteomes" id="UP000560081">
    <property type="component" value="Unassembled WGS sequence"/>
</dbReference>
<dbReference type="EMBL" id="JACHMC010000001">
    <property type="protein sequence ID" value="MBB4883707.1"/>
    <property type="molecule type" value="Genomic_DNA"/>
</dbReference>
<protein>
    <submittedName>
        <fullName evidence="1">Uncharacterized protein</fullName>
    </submittedName>
</protein>
<reference evidence="1 2" key="1">
    <citation type="submission" date="2020-08" db="EMBL/GenBank/DDBJ databases">
        <title>Sequencing the genomes of 1000 actinobacteria strains.</title>
        <authorList>
            <person name="Klenk H.-P."/>
        </authorList>
    </citation>
    <scope>NUCLEOTIDE SEQUENCE [LARGE SCALE GENOMIC DNA]</scope>
    <source>
        <strain evidence="1 2">DSM 19079</strain>
    </source>
</reference>
<keyword evidence="2" id="KW-1185">Reference proteome</keyword>
<name>A0A4Y8WYI7_9MICC</name>
<proteinExistence type="predicted"/>
<sequence>MSTPYEPTAGAPRHTVDGVVTPGSGAHTPAPTQAEVRAENESIGDMFASFSQNLSTLMSQEIALAKAEATDSAKKAGKGAGMFAGAAVGGFFLLMFLSLALMYALGALMPLGWAALIVAVLWGVVAAVLALQGKKNMEKIKGLPQTQETVQEIPGTLNPAKETR</sequence>
<gene>
    <name evidence="1" type="ORF">BJ976_002058</name>
</gene>
<dbReference type="OrthoDB" id="3216929at2"/>
<evidence type="ECO:0000313" key="1">
    <source>
        <dbReference type="EMBL" id="MBB4883707.1"/>
    </source>
</evidence>
<dbReference type="InterPro" id="IPR009937">
    <property type="entry name" value="Phage_holin_3_6"/>
</dbReference>
<dbReference type="AlphaFoldDB" id="A0A4Y8WYI7"/>
<comment type="caution">
    <text evidence="1">The sequence shown here is derived from an EMBL/GenBank/DDBJ whole genome shotgun (WGS) entry which is preliminary data.</text>
</comment>
<accession>A0A4Y8WYI7</accession>
<organism evidence="1 2">
    <name type="scientific">Micrococcus flavus</name>
    <dbReference type="NCBI Taxonomy" id="384602"/>
    <lineage>
        <taxon>Bacteria</taxon>
        <taxon>Bacillati</taxon>
        <taxon>Actinomycetota</taxon>
        <taxon>Actinomycetes</taxon>
        <taxon>Micrococcales</taxon>
        <taxon>Micrococcaceae</taxon>
        <taxon>Micrococcus</taxon>
    </lineage>
</organism>
<evidence type="ECO:0000313" key="2">
    <source>
        <dbReference type="Proteomes" id="UP000560081"/>
    </source>
</evidence>
<dbReference type="Pfam" id="PF07332">
    <property type="entry name" value="Phage_holin_3_6"/>
    <property type="match status" value="1"/>
</dbReference>